<proteinExistence type="predicted"/>
<keyword evidence="1" id="KW-0812">Transmembrane</keyword>
<gene>
    <name evidence="2" type="ORF">HYPSUDRAFT_919869</name>
</gene>
<dbReference type="Proteomes" id="UP000054270">
    <property type="component" value="Unassembled WGS sequence"/>
</dbReference>
<protein>
    <submittedName>
        <fullName evidence="2">Uncharacterized protein</fullName>
    </submittedName>
</protein>
<sequence>MNFITRRLHFKNEWLSGHPPGFYNDSLDYSNNSCVYSIPWCGRHRYVFVYLLLLLLCLGIDSLWVLTVTNAIEITLNPEYKRNIQKYMSDRRRSCNFSAKNNR</sequence>
<evidence type="ECO:0000313" key="3">
    <source>
        <dbReference type="Proteomes" id="UP000054270"/>
    </source>
</evidence>
<keyword evidence="1" id="KW-0472">Membrane</keyword>
<name>A0A0D2NIE0_HYPSF</name>
<keyword evidence="3" id="KW-1185">Reference proteome</keyword>
<evidence type="ECO:0000313" key="2">
    <source>
        <dbReference type="EMBL" id="KJA18674.1"/>
    </source>
</evidence>
<keyword evidence="1" id="KW-1133">Transmembrane helix</keyword>
<accession>A0A0D2NIE0</accession>
<feature type="transmembrane region" description="Helical" evidence="1">
    <location>
        <begin position="47"/>
        <end position="66"/>
    </location>
</feature>
<reference evidence="3" key="1">
    <citation type="submission" date="2014-04" db="EMBL/GenBank/DDBJ databases">
        <title>Evolutionary Origins and Diversification of the Mycorrhizal Mutualists.</title>
        <authorList>
            <consortium name="DOE Joint Genome Institute"/>
            <consortium name="Mycorrhizal Genomics Consortium"/>
            <person name="Kohler A."/>
            <person name="Kuo A."/>
            <person name="Nagy L.G."/>
            <person name="Floudas D."/>
            <person name="Copeland A."/>
            <person name="Barry K.W."/>
            <person name="Cichocki N."/>
            <person name="Veneault-Fourrey C."/>
            <person name="LaButti K."/>
            <person name="Lindquist E.A."/>
            <person name="Lipzen A."/>
            <person name="Lundell T."/>
            <person name="Morin E."/>
            <person name="Murat C."/>
            <person name="Riley R."/>
            <person name="Ohm R."/>
            <person name="Sun H."/>
            <person name="Tunlid A."/>
            <person name="Henrissat B."/>
            <person name="Grigoriev I.V."/>
            <person name="Hibbett D.S."/>
            <person name="Martin F."/>
        </authorList>
    </citation>
    <scope>NUCLEOTIDE SEQUENCE [LARGE SCALE GENOMIC DNA]</scope>
    <source>
        <strain evidence="3">FD-334 SS-4</strain>
    </source>
</reference>
<dbReference type="EMBL" id="KN817586">
    <property type="protein sequence ID" value="KJA18674.1"/>
    <property type="molecule type" value="Genomic_DNA"/>
</dbReference>
<dbReference type="AlphaFoldDB" id="A0A0D2NIE0"/>
<organism evidence="2 3">
    <name type="scientific">Hypholoma sublateritium (strain FD-334 SS-4)</name>
    <dbReference type="NCBI Taxonomy" id="945553"/>
    <lineage>
        <taxon>Eukaryota</taxon>
        <taxon>Fungi</taxon>
        <taxon>Dikarya</taxon>
        <taxon>Basidiomycota</taxon>
        <taxon>Agaricomycotina</taxon>
        <taxon>Agaricomycetes</taxon>
        <taxon>Agaricomycetidae</taxon>
        <taxon>Agaricales</taxon>
        <taxon>Agaricineae</taxon>
        <taxon>Strophariaceae</taxon>
        <taxon>Hypholoma</taxon>
    </lineage>
</organism>
<evidence type="ECO:0000256" key="1">
    <source>
        <dbReference type="SAM" id="Phobius"/>
    </source>
</evidence>